<sequence>METEGTWRRLRAGMPLAALTLIAAACTSSTVGTRGAARESASPTLDTRPFPCPSPGRSKPTVVLVHGAWADTSSWNGEVDSLRRAGYTARAIANPLRNLTADAASVADFLGTIPGPIVLVGHSYGGSVITNAAATNPRVKALVYVDAAAPDVGETTGQLSGSGSALTKDPGSLYDKVPSPDAPRGVTDLYLKKEVFVGSFASDLPRDTALRLWATQRAASTSAFTTPTRAAAWRKIPSWYLVSTGDRIITPASEFSMAHRAHAKITEFRGGSHLTLISHPDVVTAVIGPAVCSVR</sequence>
<dbReference type="InterPro" id="IPR000073">
    <property type="entry name" value="AB_hydrolase_1"/>
</dbReference>
<dbReference type="PANTHER" id="PTHR37017">
    <property type="entry name" value="AB HYDROLASE-1 DOMAIN-CONTAINING PROTEIN-RELATED"/>
    <property type="match status" value="1"/>
</dbReference>
<evidence type="ECO:0000256" key="1">
    <source>
        <dbReference type="SAM" id="MobiDB-lite"/>
    </source>
</evidence>
<dbReference type="AlphaFoldDB" id="A0A543C154"/>
<evidence type="ECO:0000259" key="3">
    <source>
        <dbReference type="Pfam" id="PF12697"/>
    </source>
</evidence>
<feature type="domain" description="AB hydrolase-1" evidence="3">
    <location>
        <begin position="62"/>
        <end position="285"/>
    </location>
</feature>
<accession>A0A543C154</accession>
<dbReference type="RefSeq" id="WP_221640674.1">
    <property type="nucleotide sequence ID" value="NZ_VFOZ01000002.1"/>
</dbReference>
<feature type="region of interest" description="Disordered" evidence="1">
    <location>
        <begin position="33"/>
        <end position="56"/>
    </location>
</feature>
<reference evidence="4 5" key="1">
    <citation type="submission" date="2019-06" db="EMBL/GenBank/DDBJ databases">
        <title>Sequencing the genomes of 1000 actinobacteria strains.</title>
        <authorList>
            <person name="Klenk H.-P."/>
        </authorList>
    </citation>
    <scope>NUCLEOTIDE SEQUENCE [LARGE SCALE GENOMIC DNA]</scope>
    <source>
        <strain evidence="4 5">DSM 102200</strain>
    </source>
</reference>
<keyword evidence="2" id="KW-0732">Signal</keyword>
<dbReference type="SUPFAM" id="SSF53474">
    <property type="entry name" value="alpha/beta-Hydrolases"/>
    <property type="match status" value="1"/>
</dbReference>
<feature type="chain" id="PRO_5039629476" evidence="2">
    <location>
        <begin position="26"/>
        <end position="295"/>
    </location>
</feature>
<protein>
    <submittedName>
        <fullName evidence="4">Pimeloyl-ACP methyl ester carboxylesterase</fullName>
    </submittedName>
</protein>
<organism evidence="4 5">
    <name type="scientific">Actinoallomurus bryophytorum</name>
    <dbReference type="NCBI Taxonomy" id="1490222"/>
    <lineage>
        <taxon>Bacteria</taxon>
        <taxon>Bacillati</taxon>
        <taxon>Actinomycetota</taxon>
        <taxon>Actinomycetes</taxon>
        <taxon>Streptosporangiales</taxon>
        <taxon>Thermomonosporaceae</taxon>
        <taxon>Actinoallomurus</taxon>
    </lineage>
</organism>
<proteinExistence type="predicted"/>
<dbReference type="Pfam" id="PF12697">
    <property type="entry name" value="Abhydrolase_6"/>
    <property type="match status" value="1"/>
</dbReference>
<dbReference type="Proteomes" id="UP000316096">
    <property type="component" value="Unassembled WGS sequence"/>
</dbReference>
<keyword evidence="5" id="KW-1185">Reference proteome</keyword>
<name>A0A543C154_9ACTN</name>
<dbReference type="InterPro" id="IPR052897">
    <property type="entry name" value="Sec-Metab_Biosynth_Hydrolase"/>
</dbReference>
<dbReference type="GO" id="GO:0003824">
    <property type="term" value="F:catalytic activity"/>
    <property type="evidence" value="ECO:0007669"/>
    <property type="project" value="UniProtKB-ARBA"/>
</dbReference>
<comment type="caution">
    <text evidence="4">The sequence shown here is derived from an EMBL/GenBank/DDBJ whole genome shotgun (WGS) entry which is preliminary data.</text>
</comment>
<evidence type="ECO:0000256" key="2">
    <source>
        <dbReference type="SAM" id="SignalP"/>
    </source>
</evidence>
<dbReference type="EMBL" id="VFOZ01000002">
    <property type="protein sequence ID" value="TQL90805.1"/>
    <property type="molecule type" value="Genomic_DNA"/>
</dbReference>
<dbReference type="InterPro" id="IPR029058">
    <property type="entry name" value="AB_hydrolase_fold"/>
</dbReference>
<evidence type="ECO:0000313" key="5">
    <source>
        <dbReference type="Proteomes" id="UP000316096"/>
    </source>
</evidence>
<gene>
    <name evidence="4" type="ORF">FB559_8118</name>
</gene>
<dbReference type="PANTHER" id="PTHR37017:SF11">
    <property type="entry name" value="ESTERASE_LIPASE_THIOESTERASE DOMAIN-CONTAINING PROTEIN"/>
    <property type="match status" value="1"/>
</dbReference>
<feature type="signal peptide" evidence="2">
    <location>
        <begin position="1"/>
        <end position="25"/>
    </location>
</feature>
<dbReference type="Gene3D" id="3.40.50.1820">
    <property type="entry name" value="alpha/beta hydrolase"/>
    <property type="match status" value="1"/>
</dbReference>
<evidence type="ECO:0000313" key="4">
    <source>
        <dbReference type="EMBL" id="TQL90805.1"/>
    </source>
</evidence>